<organism evidence="1 2">
    <name type="scientific">Microbacterium terricola</name>
    <dbReference type="NCBI Taxonomy" id="344163"/>
    <lineage>
        <taxon>Bacteria</taxon>
        <taxon>Bacillati</taxon>
        <taxon>Actinomycetota</taxon>
        <taxon>Actinomycetes</taxon>
        <taxon>Micrococcales</taxon>
        <taxon>Microbacteriaceae</taxon>
        <taxon>Microbacterium</taxon>
    </lineage>
</organism>
<evidence type="ECO:0000313" key="1">
    <source>
        <dbReference type="EMBL" id="BDV31158.1"/>
    </source>
</evidence>
<sequence>MADFARFLPLNGRPHGDETDVTSDRRVAVAQVIDEAQRLLGGVDAERAGRLAADFVRAARLDADPVDGLPALSASVRTGKRRSIRSLVHATRALLVLAAETGGTPRLHAAITGAVALWGATSGPFDRRAVLKGHTIAATDEEWSFGRGPVLAGPALGIVAFVLALSDQPPVASTLEA</sequence>
<gene>
    <name evidence="1" type="ORF">Microterr_18180</name>
</gene>
<dbReference type="Proteomes" id="UP001317779">
    <property type="component" value="Chromosome"/>
</dbReference>
<evidence type="ECO:0000313" key="2">
    <source>
        <dbReference type="Proteomes" id="UP001317779"/>
    </source>
</evidence>
<name>A0ABM8DZQ9_9MICO</name>
<dbReference type="RefSeq" id="WP_263798262.1">
    <property type="nucleotide sequence ID" value="NZ_AP027141.1"/>
</dbReference>
<keyword evidence="2" id="KW-1185">Reference proteome</keyword>
<dbReference type="EMBL" id="AP027141">
    <property type="protein sequence ID" value="BDV31158.1"/>
    <property type="molecule type" value="Genomic_DNA"/>
</dbReference>
<reference evidence="1 2" key="1">
    <citation type="submission" date="2022-12" db="EMBL/GenBank/DDBJ databases">
        <title>Microbacterium terricola strain KV-448 chromosome, complete genome.</title>
        <authorList>
            <person name="Oshima T."/>
            <person name="Moriya T."/>
            <person name="Bessho Y."/>
        </authorList>
    </citation>
    <scope>NUCLEOTIDE SEQUENCE [LARGE SCALE GENOMIC DNA]</scope>
    <source>
        <strain evidence="1 2">KV-448</strain>
    </source>
</reference>
<accession>A0ABM8DZQ9</accession>
<protein>
    <submittedName>
        <fullName evidence="1">Uncharacterized protein</fullName>
    </submittedName>
</protein>
<proteinExistence type="predicted"/>